<evidence type="ECO:0000313" key="1">
    <source>
        <dbReference type="EMBL" id="KAB7504209.1"/>
    </source>
</evidence>
<gene>
    <name evidence="1" type="ORF">Anas_12323</name>
</gene>
<sequence length="127" mass="14749">RYKIYDISFLFIKPEKNVKKMGGKYCLGPNVKACYFSLKEEVFSFQEAVDLCYKKNAVVPHMNFADYSNFLTCTGFSWDFPFALFLQNPLPTPEKCIAVTLLNVNEYSTLSRCFMKSKMKVLCEILF</sequence>
<protein>
    <recommendedName>
        <fullName evidence="3">C-type lectin domain-containing protein</fullName>
    </recommendedName>
</protein>
<evidence type="ECO:0000313" key="2">
    <source>
        <dbReference type="Proteomes" id="UP000326759"/>
    </source>
</evidence>
<dbReference type="AlphaFoldDB" id="A0A5N5TDE7"/>
<name>A0A5N5TDE7_9CRUS</name>
<keyword evidence="2" id="KW-1185">Reference proteome</keyword>
<proteinExistence type="predicted"/>
<accession>A0A5N5TDE7</accession>
<organism evidence="1 2">
    <name type="scientific">Armadillidium nasatum</name>
    <dbReference type="NCBI Taxonomy" id="96803"/>
    <lineage>
        <taxon>Eukaryota</taxon>
        <taxon>Metazoa</taxon>
        <taxon>Ecdysozoa</taxon>
        <taxon>Arthropoda</taxon>
        <taxon>Crustacea</taxon>
        <taxon>Multicrustacea</taxon>
        <taxon>Malacostraca</taxon>
        <taxon>Eumalacostraca</taxon>
        <taxon>Peracarida</taxon>
        <taxon>Isopoda</taxon>
        <taxon>Oniscidea</taxon>
        <taxon>Crinocheta</taxon>
        <taxon>Armadillidiidae</taxon>
        <taxon>Armadillidium</taxon>
    </lineage>
</organism>
<dbReference type="OrthoDB" id="10383403at2759"/>
<reference evidence="1 2" key="1">
    <citation type="journal article" date="2019" name="PLoS Biol.">
        <title>Sex chromosomes control vertical transmission of feminizing Wolbachia symbionts in an isopod.</title>
        <authorList>
            <person name="Becking T."/>
            <person name="Chebbi M.A."/>
            <person name="Giraud I."/>
            <person name="Moumen B."/>
            <person name="Laverre T."/>
            <person name="Caubet Y."/>
            <person name="Peccoud J."/>
            <person name="Gilbert C."/>
            <person name="Cordaux R."/>
        </authorList>
    </citation>
    <scope>NUCLEOTIDE SEQUENCE [LARGE SCALE GENOMIC DNA]</scope>
    <source>
        <strain evidence="1">ANa2</strain>
        <tissue evidence="1">Whole body excluding digestive tract and cuticle</tissue>
    </source>
</reference>
<evidence type="ECO:0008006" key="3">
    <source>
        <dbReference type="Google" id="ProtNLM"/>
    </source>
</evidence>
<dbReference type="Proteomes" id="UP000326759">
    <property type="component" value="Unassembled WGS sequence"/>
</dbReference>
<feature type="non-terminal residue" evidence="1">
    <location>
        <position position="1"/>
    </location>
</feature>
<dbReference type="EMBL" id="SEYY01003581">
    <property type="protein sequence ID" value="KAB7504209.1"/>
    <property type="molecule type" value="Genomic_DNA"/>
</dbReference>
<comment type="caution">
    <text evidence="1">The sequence shown here is derived from an EMBL/GenBank/DDBJ whole genome shotgun (WGS) entry which is preliminary data.</text>
</comment>